<feature type="domain" description="Valyl-tRNA synthetase tRNA-binding arm" evidence="11">
    <location>
        <begin position="856"/>
        <end position="921"/>
    </location>
</feature>
<evidence type="ECO:0000256" key="8">
    <source>
        <dbReference type="HAMAP-Rule" id="MF_02004"/>
    </source>
</evidence>
<keyword evidence="8" id="KW-0175">Coiled coil</keyword>
<comment type="subunit">
    <text evidence="8">Monomer.</text>
</comment>
<dbReference type="HAMAP" id="MF_02004">
    <property type="entry name" value="Val_tRNA_synth_type1"/>
    <property type="match status" value="1"/>
</dbReference>
<dbReference type="SUPFAM" id="SSF46589">
    <property type="entry name" value="tRNA-binding arm"/>
    <property type="match status" value="1"/>
</dbReference>
<dbReference type="InterPro" id="IPR009080">
    <property type="entry name" value="tRNAsynth_Ia_anticodon-bd"/>
</dbReference>
<dbReference type="GO" id="GO:0004832">
    <property type="term" value="F:valine-tRNA ligase activity"/>
    <property type="evidence" value="ECO:0007669"/>
    <property type="project" value="UniProtKB-EC"/>
</dbReference>
<evidence type="ECO:0000256" key="7">
    <source>
        <dbReference type="ARBA" id="ARBA00047552"/>
    </source>
</evidence>
<dbReference type="Proteomes" id="UP001595533">
    <property type="component" value="Unassembled WGS sequence"/>
</dbReference>
<evidence type="ECO:0000256" key="4">
    <source>
        <dbReference type="ARBA" id="ARBA00022840"/>
    </source>
</evidence>
<dbReference type="Gene3D" id="1.10.287.380">
    <property type="entry name" value="Valyl-tRNA synthetase, C-terminal domain"/>
    <property type="match status" value="1"/>
</dbReference>
<keyword evidence="2 8" id="KW-0436">Ligase</keyword>
<evidence type="ECO:0000259" key="9">
    <source>
        <dbReference type="Pfam" id="PF00133"/>
    </source>
</evidence>
<organism evidence="12 13">
    <name type="scientific">Marinicella sediminis</name>
    <dbReference type="NCBI Taxonomy" id="1792834"/>
    <lineage>
        <taxon>Bacteria</taxon>
        <taxon>Pseudomonadati</taxon>
        <taxon>Pseudomonadota</taxon>
        <taxon>Gammaproteobacteria</taxon>
        <taxon>Lysobacterales</taxon>
        <taxon>Marinicellaceae</taxon>
        <taxon>Marinicella</taxon>
    </lineage>
</organism>
<feature type="short sequence motif" description="'HIGH' region" evidence="8">
    <location>
        <begin position="41"/>
        <end position="51"/>
    </location>
</feature>
<dbReference type="InterPro" id="IPR001412">
    <property type="entry name" value="aa-tRNA-synth_I_CS"/>
</dbReference>
<dbReference type="Gene3D" id="1.10.730.10">
    <property type="entry name" value="Isoleucyl-tRNA Synthetase, Domain 1"/>
    <property type="match status" value="1"/>
</dbReference>
<dbReference type="Gene3D" id="3.40.50.620">
    <property type="entry name" value="HUPs"/>
    <property type="match status" value="2"/>
</dbReference>
<protein>
    <recommendedName>
        <fullName evidence="8">Valine--tRNA ligase</fullName>
        <ecNumber evidence="8">6.1.1.9</ecNumber>
    </recommendedName>
    <alternativeName>
        <fullName evidence="8">Valyl-tRNA synthetase</fullName>
        <shortName evidence="8">ValRS</shortName>
    </alternativeName>
</protein>
<dbReference type="Pfam" id="PF00133">
    <property type="entry name" value="tRNA-synt_1"/>
    <property type="match status" value="1"/>
</dbReference>
<dbReference type="PANTHER" id="PTHR11946:SF93">
    <property type="entry name" value="VALINE--TRNA LIGASE, CHLOROPLASTIC_MITOCHONDRIAL 2"/>
    <property type="match status" value="1"/>
</dbReference>
<evidence type="ECO:0000256" key="1">
    <source>
        <dbReference type="ARBA" id="ARBA00022490"/>
    </source>
</evidence>
<evidence type="ECO:0000313" key="12">
    <source>
        <dbReference type="EMBL" id="MFC3193107.1"/>
    </source>
</evidence>
<dbReference type="EC" id="6.1.1.9" evidence="8"/>
<dbReference type="NCBIfam" id="TIGR00422">
    <property type="entry name" value="valS"/>
    <property type="match status" value="1"/>
</dbReference>
<dbReference type="InterPro" id="IPR010978">
    <property type="entry name" value="tRNA-bd_arm"/>
</dbReference>
<evidence type="ECO:0000313" key="13">
    <source>
        <dbReference type="Proteomes" id="UP001595533"/>
    </source>
</evidence>
<dbReference type="PRINTS" id="PR00986">
    <property type="entry name" value="TRNASYNTHVAL"/>
</dbReference>
<dbReference type="Pfam" id="PF10458">
    <property type="entry name" value="Val_tRNA-synt_C"/>
    <property type="match status" value="1"/>
</dbReference>
<evidence type="ECO:0000256" key="3">
    <source>
        <dbReference type="ARBA" id="ARBA00022741"/>
    </source>
</evidence>
<evidence type="ECO:0000259" key="10">
    <source>
        <dbReference type="Pfam" id="PF08264"/>
    </source>
</evidence>
<keyword evidence="3 8" id="KW-0547">Nucleotide-binding</keyword>
<dbReference type="InterPro" id="IPR002303">
    <property type="entry name" value="Valyl-tRNA_ligase"/>
</dbReference>
<keyword evidence="13" id="KW-1185">Reference proteome</keyword>
<keyword evidence="6 8" id="KW-0030">Aminoacyl-tRNA synthetase</keyword>
<name>A0ABV7JCF5_9GAMM</name>
<dbReference type="InterPro" id="IPR014729">
    <property type="entry name" value="Rossmann-like_a/b/a_fold"/>
</dbReference>
<gene>
    <name evidence="8" type="primary">valS</name>
    <name evidence="12" type="ORF">ACFODZ_02520</name>
</gene>
<comment type="function">
    <text evidence="8">Catalyzes the attachment of valine to tRNA(Val). As ValRS can inadvertently accommodate and process structurally similar amino acids such as threonine, to avoid such errors, it has a 'posttransfer' editing activity that hydrolyzes mischarged Thr-tRNA(Val) in a tRNA-dependent manner.</text>
</comment>
<accession>A0ABV7JCF5</accession>
<evidence type="ECO:0000259" key="11">
    <source>
        <dbReference type="Pfam" id="PF10458"/>
    </source>
</evidence>
<proteinExistence type="inferred from homology"/>
<dbReference type="CDD" id="cd00817">
    <property type="entry name" value="ValRS_core"/>
    <property type="match status" value="1"/>
</dbReference>
<reference evidence="13" key="1">
    <citation type="journal article" date="2019" name="Int. J. Syst. Evol. Microbiol.">
        <title>The Global Catalogue of Microorganisms (GCM) 10K type strain sequencing project: providing services to taxonomists for standard genome sequencing and annotation.</title>
        <authorList>
            <consortium name="The Broad Institute Genomics Platform"/>
            <consortium name="The Broad Institute Genome Sequencing Center for Infectious Disease"/>
            <person name="Wu L."/>
            <person name="Ma J."/>
        </authorList>
    </citation>
    <scope>NUCLEOTIDE SEQUENCE [LARGE SCALE GENOMIC DNA]</scope>
    <source>
        <strain evidence="13">KCTC 42953</strain>
    </source>
</reference>
<dbReference type="NCBIfam" id="NF004349">
    <property type="entry name" value="PRK05729.1"/>
    <property type="match status" value="1"/>
</dbReference>
<comment type="similarity">
    <text evidence="8">Belongs to the class-I aminoacyl-tRNA synthetase family. ValS type 1 subfamily.</text>
</comment>
<dbReference type="InterPro" id="IPR019499">
    <property type="entry name" value="Val-tRNA_synth_tRNA-bd"/>
</dbReference>
<dbReference type="EMBL" id="JBHRTS010000001">
    <property type="protein sequence ID" value="MFC3193107.1"/>
    <property type="molecule type" value="Genomic_DNA"/>
</dbReference>
<feature type="short sequence motif" description="'KMSKS' region" evidence="8">
    <location>
        <begin position="528"/>
        <end position="532"/>
    </location>
</feature>
<evidence type="ECO:0000256" key="2">
    <source>
        <dbReference type="ARBA" id="ARBA00022598"/>
    </source>
</evidence>
<comment type="subcellular location">
    <subcellularLocation>
        <location evidence="8">Cytoplasm</location>
    </subcellularLocation>
</comment>
<dbReference type="SUPFAM" id="SSF52374">
    <property type="entry name" value="Nucleotidylyl transferase"/>
    <property type="match status" value="1"/>
</dbReference>
<comment type="catalytic activity">
    <reaction evidence="7 8">
        <text>tRNA(Val) + L-valine + ATP = L-valyl-tRNA(Val) + AMP + diphosphate</text>
        <dbReference type="Rhea" id="RHEA:10704"/>
        <dbReference type="Rhea" id="RHEA-COMP:9672"/>
        <dbReference type="Rhea" id="RHEA-COMP:9708"/>
        <dbReference type="ChEBI" id="CHEBI:30616"/>
        <dbReference type="ChEBI" id="CHEBI:33019"/>
        <dbReference type="ChEBI" id="CHEBI:57762"/>
        <dbReference type="ChEBI" id="CHEBI:78442"/>
        <dbReference type="ChEBI" id="CHEBI:78537"/>
        <dbReference type="ChEBI" id="CHEBI:456215"/>
        <dbReference type="EC" id="6.1.1.9"/>
    </reaction>
</comment>
<dbReference type="RefSeq" id="WP_077409758.1">
    <property type="nucleotide sequence ID" value="NZ_JBHRTS010000001.1"/>
</dbReference>
<feature type="domain" description="Methionyl/Valyl/Leucyl/Isoleucyl-tRNA synthetase anticodon-binding" evidence="10">
    <location>
        <begin position="650"/>
        <end position="797"/>
    </location>
</feature>
<dbReference type="InterPro" id="IPR009008">
    <property type="entry name" value="Val/Leu/Ile-tRNA-synth_edit"/>
</dbReference>
<dbReference type="Pfam" id="PF08264">
    <property type="entry name" value="Anticodon_1"/>
    <property type="match status" value="1"/>
</dbReference>
<dbReference type="InterPro" id="IPR033705">
    <property type="entry name" value="Anticodon_Ia_Val"/>
</dbReference>
<dbReference type="PANTHER" id="PTHR11946">
    <property type="entry name" value="VALYL-TRNA SYNTHETASES"/>
    <property type="match status" value="1"/>
</dbReference>
<feature type="domain" description="Aminoacyl-tRNA synthetase class Ia" evidence="9">
    <location>
        <begin position="13"/>
        <end position="607"/>
    </location>
</feature>
<comment type="caution">
    <text evidence="12">The sequence shown here is derived from an EMBL/GenBank/DDBJ whole genome shotgun (WGS) entry which is preliminary data.</text>
</comment>
<feature type="binding site" evidence="8">
    <location>
        <position position="531"/>
    </location>
    <ligand>
        <name>ATP</name>
        <dbReference type="ChEBI" id="CHEBI:30616"/>
    </ligand>
</feature>
<comment type="domain">
    <text evidence="8">The C-terminal coiled-coil domain is crucial for aminoacylation activity.</text>
</comment>
<evidence type="ECO:0000256" key="6">
    <source>
        <dbReference type="ARBA" id="ARBA00023146"/>
    </source>
</evidence>
<evidence type="ECO:0000256" key="5">
    <source>
        <dbReference type="ARBA" id="ARBA00022917"/>
    </source>
</evidence>
<comment type="domain">
    <text evidence="8">ValRS has two distinct active sites: one for aminoacylation and one for editing. The misactivated threonine is translocated from the active site to the editing site.</text>
</comment>
<sequence length="923" mass="105739">MIDKYDPSLIETKWYQSWEEQGLFKPNAEGQETYCIMIPPPNVTGTLHMGHAFQDTIMDTLIRYQRMQGKNTLWQPGTDHAGIATQMVVERQLNAQGTSRVEMGREAFVEKVWEWKEQSGNTITQQLRRMGASPDWSRQRFTMDDGLSAAVLKVFVDLYDEGLIYRGQRLVNWDPTLNTALSDLEVESIEENGFMWHFNYPVADDQGQATDTFLTIATTRPETLLGDTAVAVHPDDERFKHLIGQHVLLPICDRLIPVVGDEHADPEKGTGCVKITPAHDFNDYEVGQRHNLPMINVLNKDATINHNAPEAFRGMPRYEARKAVVSAMEKMGLLVETKPHVLMVPRGDRSGDVIEPLLTNQWYVDAKTLAKPAIEAVDNGDIKFVPDNWKNTYYAWMNDIQDWCISRQLWWGHRIPAWYDEQDNIYVGLDETDVRTRHQLGDEVRLTQDNDVLDTWFSSALWPFATLDWPAQSRELATYYPTNVLVTGFDIIFFWVARMIMMGIKFMDNIPFKEVYIHGLVRDSHGQKMSKSKGNVLDPIDLIDGISLEALLKKRTQGLMQDQPEKIAKIKQATEEEFPEGIKPYGCDAMRFTFASLASTGRDINFDMGRVEGYRNFCNKIFNASRFVFMNTEDFTLQPADSEQASTVELWIISRLQHCIAEYRKQMDRYRLDLASQTIYDFFWNEYCDWFLELSKPLLKTALRNQVQNTLIRVLDQALRLLHPIMPFVTEEIWQEVKTRLQLSHKSIMISHFPEANDQLINDQADAAIKWIKGVTLAVRQIRGEMNIPPSKALTVMLSQTNDADRALLNEHGALLSTMARLDEVSLLSADQEEPPAATALLGEMKILIPLAGLIDVAEESQRINKQIDKINQEIKRAQGKLNNEKFVSKAPDHLVAAEQQKLQQNTTALKELEEQLNKLQEL</sequence>
<keyword evidence="5 8" id="KW-0648">Protein biosynthesis</keyword>
<dbReference type="InterPro" id="IPR037118">
    <property type="entry name" value="Val-tRNA_synth_C_sf"/>
</dbReference>
<dbReference type="CDD" id="cd07962">
    <property type="entry name" value="Anticodon_Ia_Val"/>
    <property type="match status" value="1"/>
</dbReference>
<keyword evidence="1 8" id="KW-0963">Cytoplasm</keyword>
<feature type="coiled-coil region" evidence="8">
    <location>
        <begin position="854"/>
        <end position="923"/>
    </location>
</feature>
<dbReference type="InterPro" id="IPR013155">
    <property type="entry name" value="M/V/L/I-tRNA-synth_anticd-bd"/>
</dbReference>
<keyword evidence="4 8" id="KW-0067">ATP-binding</keyword>
<dbReference type="SUPFAM" id="SSF47323">
    <property type="entry name" value="Anticodon-binding domain of a subclass of class I aminoacyl-tRNA synthetases"/>
    <property type="match status" value="1"/>
</dbReference>
<dbReference type="PROSITE" id="PS00178">
    <property type="entry name" value="AA_TRNA_LIGASE_I"/>
    <property type="match status" value="1"/>
</dbReference>
<dbReference type="InterPro" id="IPR002300">
    <property type="entry name" value="aa-tRNA-synth_Ia"/>
</dbReference>
<dbReference type="SUPFAM" id="SSF50677">
    <property type="entry name" value="ValRS/IleRS/LeuRS editing domain"/>
    <property type="match status" value="1"/>
</dbReference>